<evidence type="ECO:0000256" key="1">
    <source>
        <dbReference type="ARBA" id="ARBA00004496"/>
    </source>
</evidence>
<gene>
    <name evidence="6" type="primary">Fam83g</name>
    <name evidence="6" type="ORF">AGEPHO_R01111</name>
</gene>
<keyword evidence="7" id="KW-1185">Reference proteome</keyword>
<feature type="domain" description="Scaffolding anchor of CK1" evidence="5">
    <location>
        <begin position="15"/>
        <end position="297"/>
    </location>
</feature>
<dbReference type="GO" id="GO:0005829">
    <property type="term" value="C:cytosol"/>
    <property type="evidence" value="ECO:0007669"/>
    <property type="project" value="TreeGrafter"/>
</dbReference>
<feature type="compositionally biased region" description="Basic and acidic residues" evidence="4">
    <location>
        <begin position="356"/>
        <end position="382"/>
    </location>
</feature>
<dbReference type="FunFam" id="3.30.870.10:FF:000004">
    <property type="entry name" value="protein FAM83H isoform X2"/>
    <property type="match status" value="1"/>
</dbReference>
<dbReference type="AlphaFoldDB" id="A0A7K7JTV4"/>
<feature type="non-terminal residue" evidence="6">
    <location>
        <position position="863"/>
    </location>
</feature>
<comment type="subcellular location">
    <subcellularLocation>
        <location evidence="1">Cytoplasm</location>
    </subcellularLocation>
</comment>
<dbReference type="PANTHER" id="PTHR16181:SF29">
    <property type="entry name" value="PROTEIN FAM83A-RELATED"/>
    <property type="match status" value="1"/>
</dbReference>
<proteinExistence type="inferred from homology"/>
<comment type="similarity">
    <text evidence="2">Belongs to the FAM83 family.</text>
</comment>
<feature type="region of interest" description="Disordered" evidence="4">
    <location>
        <begin position="556"/>
        <end position="645"/>
    </location>
</feature>
<dbReference type="GO" id="GO:0005634">
    <property type="term" value="C:nucleus"/>
    <property type="evidence" value="ECO:0007669"/>
    <property type="project" value="TreeGrafter"/>
</dbReference>
<feature type="compositionally biased region" description="Basic and acidic residues" evidence="4">
    <location>
        <begin position="749"/>
        <end position="768"/>
    </location>
</feature>
<sequence length="863" mass="95491">MAFSQVQCLDDSHVNWRSSESKPEFFYSEEQRLALEALASRGPDAFYEVLKRENIRDFLSELELKKILDTLETYDPGSEYIPRHGSGDSEGDRNSQGDEQDVAPSLEYWPQRSDRSIPQLDLGWPETIAYRGVTRATVYMQPPIEGQAHIKEVVRKMICQAQKVIAVVMDMFTDVDIFKDLLDAGFKRKVGVYIILDETNVKHFLQMCERAHMHAGHLKNLRVRSTGGTEFFTRSATKFKGALAQKFMFVDGDRAMCGSYSFTWSAARTDRNVITVLSGQVVEAFDKQFQELYLMSKGVSLKSISMGEEPEPEPVTLPSVVPVTPANAVVKKLINPKYALVKAKSADQISKTSSENQDKNQKSDNKGKAPPEGQGGERHGDVAELSPLIHPGLLNLEKANMFDYLPTWVEPDPEPGSEVLGYINIIDPKVKNVKLSQMNRIKVCDVSQASAQHRQMLKNREMEARKNSEQELPLLSPSHRQIPQLPVEAPAAPTTTPIEGISWTTRQVGTFASSPLGHHLKPQEEALEDVKPPVPRPRTVPVGVIMTRVTTACDSSAALQGDTQPALAEHTAVKQEREEKPSRAARESCRAQPAAAPQEGKGPPCSHNGLGDEEEEEEEEFLTLSDQESYSSSSADHSYRRSNASSISDEYFEVRDRYGPLRRTNSDITHNGEILPMQRKLSDPHISRGTFISPLGSLPSLKHLDMTKRRSTALTVSLLSPPQGTHIYPRYRPRRAGREPGKELSCSPTHEKPLRASKHAGEGAEPKKTIAGSQPYWQSKALSPSKATAPGPVAPSTGRAPGQCFSPLPQESQRAPEEMRTPLGIPLSKLSQTKHLKNRVAGAQGACVDSKKAPPEPTGQKEQ</sequence>
<evidence type="ECO:0000313" key="6">
    <source>
        <dbReference type="EMBL" id="NWZ09785.1"/>
    </source>
</evidence>
<feature type="compositionally biased region" description="Basic and acidic residues" evidence="4">
    <location>
        <begin position="81"/>
        <end position="96"/>
    </location>
</feature>
<reference evidence="6 7" key="1">
    <citation type="submission" date="2019-09" db="EMBL/GenBank/DDBJ databases">
        <title>Bird 10,000 Genomes (B10K) Project - Family phase.</title>
        <authorList>
            <person name="Zhang G."/>
        </authorList>
    </citation>
    <scope>NUCLEOTIDE SEQUENCE [LARGE SCALE GENOMIC DNA]</scope>
    <source>
        <strain evidence="6">OUT-0050</strain>
        <tissue evidence="6">Muscle</tissue>
    </source>
</reference>
<keyword evidence="3" id="KW-0963">Cytoplasm</keyword>
<feature type="region of interest" description="Disordered" evidence="4">
    <location>
        <begin position="718"/>
        <end position="863"/>
    </location>
</feature>
<feature type="compositionally biased region" description="Polar residues" evidence="4">
    <location>
        <begin position="771"/>
        <end position="786"/>
    </location>
</feature>
<dbReference type="InterPro" id="IPR012461">
    <property type="entry name" value="SACK1"/>
</dbReference>
<comment type="caution">
    <text evidence="6">The sequence shown here is derived from an EMBL/GenBank/DDBJ whole genome shotgun (WGS) entry which is preliminary data.</text>
</comment>
<evidence type="ECO:0000256" key="3">
    <source>
        <dbReference type="ARBA" id="ARBA00022490"/>
    </source>
</evidence>
<protein>
    <submittedName>
        <fullName evidence="6">FA83G protein</fullName>
    </submittedName>
</protein>
<evidence type="ECO:0000313" key="7">
    <source>
        <dbReference type="Proteomes" id="UP000521525"/>
    </source>
</evidence>
<feature type="compositionally biased region" description="Basic and acidic residues" evidence="4">
    <location>
        <begin position="849"/>
        <end position="863"/>
    </location>
</feature>
<name>A0A7K7JTV4_AGEPH</name>
<dbReference type="EMBL" id="VZSP01001098">
    <property type="protein sequence ID" value="NWZ09785.1"/>
    <property type="molecule type" value="Genomic_DNA"/>
</dbReference>
<evidence type="ECO:0000256" key="4">
    <source>
        <dbReference type="SAM" id="MobiDB-lite"/>
    </source>
</evidence>
<dbReference type="PANTHER" id="PTHR16181">
    <property type="entry name" value="PROTEIN FAM83A-RELATED"/>
    <property type="match status" value="1"/>
</dbReference>
<feature type="compositionally biased region" description="Basic and acidic residues" evidence="4">
    <location>
        <begin position="571"/>
        <end position="589"/>
    </location>
</feature>
<evidence type="ECO:0000259" key="5">
    <source>
        <dbReference type="Pfam" id="PF07894"/>
    </source>
</evidence>
<feature type="compositionally biased region" description="Acidic residues" evidence="4">
    <location>
        <begin position="611"/>
        <end position="621"/>
    </location>
</feature>
<dbReference type="Pfam" id="PF07894">
    <property type="entry name" value="SACK1"/>
    <property type="match status" value="1"/>
</dbReference>
<feature type="region of interest" description="Disordered" evidence="4">
    <location>
        <begin position="78"/>
        <end position="108"/>
    </location>
</feature>
<dbReference type="CDD" id="cd09187">
    <property type="entry name" value="PLDc_FAM83G_N"/>
    <property type="match status" value="1"/>
</dbReference>
<evidence type="ECO:0000256" key="2">
    <source>
        <dbReference type="ARBA" id="ARBA00006937"/>
    </source>
</evidence>
<dbReference type="Proteomes" id="UP000521525">
    <property type="component" value="Unassembled WGS sequence"/>
</dbReference>
<feature type="region of interest" description="Disordered" evidence="4">
    <location>
        <begin position="345"/>
        <end position="382"/>
    </location>
</feature>
<feature type="non-terminal residue" evidence="6">
    <location>
        <position position="1"/>
    </location>
</feature>
<dbReference type="InterPro" id="IPR050944">
    <property type="entry name" value="FAM83"/>
</dbReference>
<organism evidence="6 7">
    <name type="scientific">Agelaius phoeniceus</name>
    <name type="common">Red-winged blackbird</name>
    <name type="synonym">Oriolus phoeniceus</name>
    <dbReference type="NCBI Taxonomy" id="39638"/>
    <lineage>
        <taxon>Eukaryota</taxon>
        <taxon>Metazoa</taxon>
        <taxon>Chordata</taxon>
        <taxon>Craniata</taxon>
        <taxon>Vertebrata</taxon>
        <taxon>Euteleostomi</taxon>
        <taxon>Archelosauria</taxon>
        <taxon>Archosauria</taxon>
        <taxon>Dinosauria</taxon>
        <taxon>Saurischia</taxon>
        <taxon>Theropoda</taxon>
        <taxon>Coelurosauria</taxon>
        <taxon>Aves</taxon>
        <taxon>Neognathae</taxon>
        <taxon>Neoaves</taxon>
        <taxon>Telluraves</taxon>
        <taxon>Australaves</taxon>
        <taxon>Passeriformes</taxon>
        <taxon>Passeroidea</taxon>
        <taxon>Icteridae</taxon>
        <taxon>Agelaius</taxon>
    </lineage>
</organism>
<feature type="compositionally biased region" description="Low complexity" evidence="4">
    <location>
        <begin position="625"/>
        <end position="636"/>
    </location>
</feature>
<dbReference type="GO" id="GO:0030509">
    <property type="term" value="P:BMP signaling pathway"/>
    <property type="evidence" value="ECO:0007669"/>
    <property type="project" value="TreeGrafter"/>
</dbReference>
<dbReference type="GO" id="GO:0019901">
    <property type="term" value="F:protein kinase binding"/>
    <property type="evidence" value="ECO:0007669"/>
    <property type="project" value="TreeGrafter"/>
</dbReference>
<dbReference type="Gene3D" id="3.30.870.10">
    <property type="entry name" value="Endonuclease Chain A"/>
    <property type="match status" value="1"/>
</dbReference>
<dbReference type="SUPFAM" id="SSF56024">
    <property type="entry name" value="Phospholipase D/nuclease"/>
    <property type="match status" value="1"/>
</dbReference>
<accession>A0A7K7JTV4</accession>